<dbReference type="InterPro" id="IPR000700">
    <property type="entry name" value="PAS-assoc_C"/>
</dbReference>
<evidence type="ECO:0000256" key="1">
    <source>
        <dbReference type="ARBA" id="ARBA00022553"/>
    </source>
</evidence>
<dbReference type="InterPro" id="IPR011006">
    <property type="entry name" value="CheY-like_superfamily"/>
</dbReference>
<feature type="domain" description="PAC" evidence="8">
    <location>
        <begin position="324"/>
        <end position="376"/>
    </location>
</feature>
<feature type="transmembrane region" description="Helical" evidence="5">
    <location>
        <begin position="15"/>
        <end position="35"/>
    </location>
</feature>
<comment type="caution">
    <text evidence="9">The sequence shown here is derived from an EMBL/GenBank/DDBJ whole genome shotgun (WGS) entry which is preliminary data.</text>
</comment>
<dbReference type="Pfam" id="PF00072">
    <property type="entry name" value="Response_reg"/>
    <property type="match status" value="1"/>
</dbReference>
<keyword evidence="1 3" id="KW-0597">Phosphoprotein</keyword>
<evidence type="ECO:0000256" key="5">
    <source>
        <dbReference type="SAM" id="Phobius"/>
    </source>
</evidence>
<dbReference type="Pfam" id="PF13426">
    <property type="entry name" value="PAS_9"/>
    <property type="match status" value="1"/>
</dbReference>
<dbReference type="InterPro" id="IPR001789">
    <property type="entry name" value="Sig_transdc_resp-reg_receiver"/>
</dbReference>
<keyword evidence="10" id="KW-1185">Reference proteome</keyword>
<protein>
    <submittedName>
        <fullName evidence="9">Response regulator</fullName>
    </submittedName>
</protein>
<dbReference type="SMART" id="SM00448">
    <property type="entry name" value="REC"/>
    <property type="match status" value="1"/>
</dbReference>
<feature type="domain" description="Response regulatory" evidence="6">
    <location>
        <begin position="444"/>
        <end position="561"/>
    </location>
</feature>
<organism evidence="9 10">
    <name type="scientific">Parvibaculum sedimenti</name>
    <dbReference type="NCBI Taxonomy" id="2608632"/>
    <lineage>
        <taxon>Bacteria</taxon>
        <taxon>Pseudomonadati</taxon>
        <taxon>Pseudomonadota</taxon>
        <taxon>Alphaproteobacteria</taxon>
        <taxon>Hyphomicrobiales</taxon>
        <taxon>Parvibaculaceae</taxon>
        <taxon>Parvibaculum</taxon>
    </lineage>
</organism>
<evidence type="ECO:0000256" key="3">
    <source>
        <dbReference type="PROSITE-ProRule" id="PRU00169"/>
    </source>
</evidence>
<dbReference type="SMART" id="SM00086">
    <property type="entry name" value="PAC"/>
    <property type="match status" value="1"/>
</dbReference>
<dbReference type="NCBIfam" id="TIGR00229">
    <property type="entry name" value="sensory_box"/>
    <property type="match status" value="1"/>
</dbReference>
<name>A0A6N6VP95_9HYPH</name>
<keyword evidence="5" id="KW-1133">Transmembrane helix</keyword>
<evidence type="ECO:0000256" key="4">
    <source>
        <dbReference type="SAM" id="Coils"/>
    </source>
</evidence>
<feature type="modified residue" description="4-aspartylphosphate" evidence="3">
    <location>
        <position position="493"/>
    </location>
</feature>
<proteinExistence type="predicted"/>
<dbReference type="SUPFAM" id="SSF52172">
    <property type="entry name" value="CheY-like"/>
    <property type="match status" value="1"/>
</dbReference>
<dbReference type="SUPFAM" id="SSF55785">
    <property type="entry name" value="PYP-like sensor domain (PAS domain)"/>
    <property type="match status" value="1"/>
</dbReference>
<dbReference type="InterPro" id="IPR000014">
    <property type="entry name" value="PAS"/>
</dbReference>
<feature type="transmembrane region" description="Helical" evidence="5">
    <location>
        <begin position="177"/>
        <end position="195"/>
    </location>
</feature>
<evidence type="ECO:0000313" key="9">
    <source>
        <dbReference type="EMBL" id="KAB7740704.1"/>
    </source>
</evidence>
<accession>A0A6N6VP95</accession>
<dbReference type="Proteomes" id="UP000468901">
    <property type="component" value="Unassembled WGS sequence"/>
</dbReference>
<dbReference type="EMBL" id="WESC01000005">
    <property type="protein sequence ID" value="KAB7740704.1"/>
    <property type="molecule type" value="Genomic_DNA"/>
</dbReference>
<dbReference type="PANTHER" id="PTHR45339">
    <property type="entry name" value="HYBRID SIGNAL TRANSDUCTION HISTIDINE KINASE J"/>
    <property type="match status" value="1"/>
</dbReference>
<keyword evidence="2" id="KW-0902">Two-component regulatory system</keyword>
<dbReference type="AlphaFoldDB" id="A0A6N6VP95"/>
<sequence>MSITGAHTGRLSREFAIKFLIVSFLLTGVQIALDYRDGMDRLRDRVSLRATAVTDGFSLIAETNPSFTLNHTRQWLDRKARALPDLLGLYVVDPQGHAISDTGRGANEGALLNEPPVRAALSRSFDEQTVLGFELSHRGKPLWIRVAPLPRIGSVMVAAIDFDSVRGEMSQTLWHSALRRFAALILLLGAIYALVRHGVVRPITELARAIGSSRPGERFEAPADIPENEIGALARVFDDTWSKLGENLRTNKMLALVANSTQAGMLIADATGRIAWCNAGFVALTGFDRQDVEGRMPDEVLAGRTWPVGAVRALSESRRRGELRNIEMRNQTRSGRAYWASIEARPVRGDNGKIEHFIVVETDITHVKDAKYALRKSEIELAARVTELQETQVELERERAKLAQATLELAQSRRDAERRLAAPFPSAPAQAELQQSEKTGTPLDVLLAEDQAVNQKLVSAVMERLGHRLTIANNGAEAVRALRAARFDLVLMDIQMPEVDGILATQIIRAADEPWRTVPIIALTAHATEGHRQNYLTAGMDGFVAKPFKIDILVAEMARVMPTAQVKATMVPEAASTNDNKDKTDQAALLENALDDLEGLFD</sequence>
<dbReference type="SMART" id="SM00091">
    <property type="entry name" value="PAS"/>
    <property type="match status" value="1"/>
</dbReference>
<dbReference type="PROSITE" id="PS50110">
    <property type="entry name" value="RESPONSE_REGULATORY"/>
    <property type="match status" value="1"/>
</dbReference>
<evidence type="ECO:0000313" key="10">
    <source>
        <dbReference type="Proteomes" id="UP000468901"/>
    </source>
</evidence>
<dbReference type="PROSITE" id="PS50113">
    <property type="entry name" value="PAC"/>
    <property type="match status" value="1"/>
</dbReference>
<keyword evidence="5" id="KW-0812">Transmembrane</keyword>
<gene>
    <name evidence="9" type="ORF">F2P47_06545</name>
</gene>
<evidence type="ECO:0000259" key="7">
    <source>
        <dbReference type="PROSITE" id="PS50112"/>
    </source>
</evidence>
<dbReference type="CDD" id="cd17546">
    <property type="entry name" value="REC_hyHK_CKI1_RcsC-like"/>
    <property type="match status" value="1"/>
</dbReference>
<reference evidence="9 10" key="1">
    <citation type="submission" date="2019-09" db="EMBL/GenBank/DDBJ databases">
        <title>Parvibaculum sedimenti sp. nov., isolated from sediment.</title>
        <authorList>
            <person name="Wang Y."/>
        </authorList>
    </citation>
    <scope>NUCLEOTIDE SEQUENCE [LARGE SCALE GENOMIC DNA]</scope>
    <source>
        <strain evidence="9 10">HXT-9</strain>
    </source>
</reference>
<feature type="domain" description="PAS" evidence="7">
    <location>
        <begin position="250"/>
        <end position="295"/>
    </location>
</feature>
<dbReference type="CDD" id="cd00130">
    <property type="entry name" value="PAS"/>
    <property type="match status" value="1"/>
</dbReference>
<dbReference type="GO" id="GO:0000160">
    <property type="term" value="P:phosphorelay signal transduction system"/>
    <property type="evidence" value="ECO:0007669"/>
    <property type="project" value="UniProtKB-KW"/>
</dbReference>
<dbReference type="InterPro" id="IPR001610">
    <property type="entry name" value="PAC"/>
</dbReference>
<dbReference type="PANTHER" id="PTHR45339:SF1">
    <property type="entry name" value="HYBRID SIGNAL TRANSDUCTION HISTIDINE KINASE J"/>
    <property type="match status" value="1"/>
</dbReference>
<dbReference type="InterPro" id="IPR035965">
    <property type="entry name" value="PAS-like_dom_sf"/>
</dbReference>
<evidence type="ECO:0000259" key="6">
    <source>
        <dbReference type="PROSITE" id="PS50110"/>
    </source>
</evidence>
<dbReference type="RefSeq" id="WP_152215478.1">
    <property type="nucleotide sequence ID" value="NZ_WESC01000005.1"/>
</dbReference>
<evidence type="ECO:0000256" key="2">
    <source>
        <dbReference type="ARBA" id="ARBA00023012"/>
    </source>
</evidence>
<dbReference type="PROSITE" id="PS50112">
    <property type="entry name" value="PAS"/>
    <property type="match status" value="1"/>
</dbReference>
<keyword evidence="4" id="KW-0175">Coiled coil</keyword>
<dbReference type="Gene3D" id="3.40.50.2300">
    <property type="match status" value="1"/>
</dbReference>
<keyword evidence="5" id="KW-0472">Membrane</keyword>
<dbReference type="Gene3D" id="3.30.450.20">
    <property type="entry name" value="PAS domain"/>
    <property type="match status" value="1"/>
</dbReference>
<evidence type="ECO:0000259" key="8">
    <source>
        <dbReference type="PROSITE" id="PS50113"/>
    </source>
</evidence>
<feature type="coiled-coil region" evidence="4">
    <location>
        <begin position="378"/>
        <end position="415"/>
    </location>
</feature>